<dbReference type="AlphaFoldDB" id="B8ISG8"/>
<evidence type="ECO:0000313" key="2">
    <source>
        <dbReference type="EMBL" id="ACL58808.1"/>
    </source>
</evidence>
<keyword evidence="1" id="KW-0472">Membrane</keyword>
<proteinExistence type="predicted"/>
<gene>
    <name evidence="2" type="ordered locus">Mnod_3908</name>
</gene>
<keyword evidence="1" id="KW-0812">Transmembrane</keyword>
<dbReference type="HOGENOM" id="CLU_1978926_0_0_5"/>
<protein>
    <submittedName>
        <fullName evidence="2">Uncharacterized protein</fullName>
    </submittedName>
</protein>
<dbReference type="KEGG" id="mno:Mnod_3908"/>
<dbReference type="EMBL" id="CP001349">
    <property type="protein sequence ID" value="ACL58808.1"/>
    <property type="molecule type" value="Genomic_DNA"/>
</dbReference>
<sequence>MHLCERTGFAREGGYSHTGAINNLKFGSKNHVEVRALSGMANRITLKLKLAGVVALILIGAGAVTWWEGSYRSRPRLPDLPMTEARIIPPPEPTPLINTFDVETTASVVPPQEVIRATEPTRRSRR</sequence>
<reference evidence="2 3" key="1">
    <citation type="submission" date="2009-01" db="EMBL/GenBank/DDBJ databases">
        <title>Complete sequence of chromosome of Methylobacterium nodulans ORS 2060.</title>
        <authorList>
            <consortium name="US DOE Joint Genome Institute"/>
            <person name="Lucas S."/>
            <person name="Copeland A."/>
            <person name="Lapidus A."/>
            <person name="Glavina del Rio T."/>
            <person name="Dalin E."/>
            <person name="Tice H."/>
            <person name="Bruce D."/>
            <person name="Goodwin L."/>
            <person name="Pitluck S."/>
            <person name="Sims D."/>
            <person name="Brettin T."/>
            <person name="Detter J.C."/>
            <person name="Han C."/>
            <person name="Larimer F."/>
            <person name="Land M."/>
            <person name="Hauser L."/>
            <person name="Kyrpides N."/>
            <person name="Ivanova N."/>
            <person name="Marx C.J."/>
            <person name="Richardson P."/>
        </authorList>
    </citation>
    <scope>NUCLEOTIDE SEQUENCE [LARGE SCALE GENOMIC DNA]</scope>
    <source>
        <strain evidence="3">LMG 21967 / CNCM I-2342 / ORS 2060</strain>
    </source>
</reference>
<organism evidence="2 3">
    <name type="scientific">Methylobacterium nodulans (strain LMG 21967 / CNCM I-2342 / ORS 2060)</name>
    <dbReference type="NCBI Taxonomy" id="460265"/>
    <lineage>
        <taxon>Bacteria</taxon>
        <taxon>Pseudomonadati</taxon>
        <taxon>Pseudomonadota</taxon>
        <taxon>Alphaproteobacteria</taxon>
        <taxon>Hyphomicrobiales</taxon>
        <taxon>Methylobacteriaceae</taxon>
        <taxon>Methylobacterium</taxon>
    </lineage>
</organism>
<keyword evidence="1" id="KW-1133">Transmembrane helix</keyword>
<accession>B8ISG8</accession>
<name>B8ISG8_METNO</name>
<dbReference type="Proteomes" id="UP000008207">
    <property type="component" value="Chromosome"/>
</dbReference>
<evidence type="ECO:0000256" key="1">
    <source>
        <dbReference type="SAM" id="Phobius"/>
    </source>
</evidence>
<keyword evidence="3" id="KW-1185">Reference proteome</keyword>
<evidence type="ECO:0000313" key="3">
    <source>
        <dbReference type="Proteomes" id="UP000008207"/>
    </source>
</evidence>
<feature type="transmembrane region" description="Helical" evidence="1">
    <location>
        <begin position="48"/>
        <end position="67"/>
    </location>
</feature>